<evidence type="ECO:0000313" key="2">
    <source>
        <dbReference type="Proteomes" id="UP000195221"/>
    </source>
</evidence>
<organism evidence="1 2">
    <name type="scientific">Caballeronia sordidicola</name>
    <name type="common">Burkholderia sordidicola</name>
    <dbReference type="NCBI Taxonomy" id="196367"/>
    <lineage>
        <taxon>Bacteria</taxon>
        <taxon>Pseudomonadati</taxon>
        <taxon>Pseudomonadota</taxon>
        <taxon>Betaproteobacteria</taxon>
        <taxon>Burkholderiales</taxon>
        <taxon>Burkholderiaceae</taxon>
        <taxon>Caballeronia</taxon>
    </lineage>
</organism>
<dbReference type="AlphaFoldDB" id="A0A242MN32"/>
<reference evidence="1 2" key="1">
    <citation type="submission" date="2017-03" db="EMBL/GenBank/DDBJ databases">
        <title>Genome analysis of strain PAMC 26577.</title>
        <authorList>
            <person name="Oh H.-M."/>
            <person name="Yang J.-A."/>
        </authorList>
    </citation>
    <scope>NUCLEOTIDE SEQUENCE [LARGE SCALE GENOMIC DNA]</scope>
    <source>
        <strain evidence="1 2">PAMC 26577</strain>
    </source>
</reference>
<dbReference type="EMBL" id="NBTZ01000093">
    <property type="protein sequence ID" value="OTP72174.1"/>
    <property type="molecule type" value="Genomic_DNA"/>
</dbReference>
<accession>A0A242MN32</accession>
<name>A0A242MN32_CABSO</name>
<protein>
    <submittedName>
        <fullName evidence="1">Uncharacterized protein</fullName>
    </submittedName>
</protein>
<proteinExistence type="predicted"/>
<dbReference type="Proteomes" id="UP000195221">
    <property type="component" value="Unassembled WGS sequence"/>
</dbReference>
<evidence type="ECO:0000313" key="1">
    <source>
        <dbReference type="EMBL" id="OTP72174.1"/>
    </source>
</evidence>
<gene>
    <name evidence="1" type="ORF">PAMC26577_21680</name>
</gene>
<sequence>MADAGVASSFDFEQPAKVAAAAHKINVTEMRFILPFLVSG</sequence>
<comment type="caution">
    <text evidence="1">The sequence shown here is derived from an EMBL/GenBank/DDBJ whole genome shotgun (WGS) entry which is preliminary data.</text>
</comment>